<dbReference type="EMBL" id="LCOY01000010">
    <property type="protein sequence ID" value="KKU88260.1"/>
    <property type="molecule type" value="Genomic_DNA"/>
</dbReference>
<feature type="region of interest" description="Disordered" evidence="1">
    <location>
        <begin position="1"/>
        <end position="32"/>
    </location>
</feature>
<name>A0A0G1X1F1_9BACT</name>
<dbReference type="Proteomes" id="UP000034739">
    <property type="component" value="Unassembled WGS sequence"/>
</dbReference>
<dbReference type="AlphaFoldDB" id="A0A0G1X1F1"/>
<organism evidence="2 3">
    <name type="scientific">Candidatus Gottesmanbacteria bacterium GW2011_GWA2_47_9</name>
    <dbReference type="NCBI Taxonomy" id="1618445"/>
    <lineage>
        <taxon>Bacteria</taxon>
        <taxon>Candidatus Gottesmaniibacteriota</taxon>
    </lineage>
</organism>
<dbReference type="PANTHER" id="PTHR37953:SF1">
    <property type="entry name" value="UPF0127 PROTEIN MJ1496"/>
    <property type="match status" value="1"/>
</dbReference>
<proteinExistence type="predicted"/>
<dbReference type="Gene3D" id="2.60.120.1140">
    <property type="entry name" value="Protein of unknown function DUF192"/>
    <property type="match status" value="1"/>
</dbReference>
<sequence length="158" mass="17623">MARTGKDILSESARGRKLGAASAATHSPHLPFGRRPPVVRAIIRDQTFTIETAVTREERELGLGNRKTMPMDHGMVFLFGVRGKYDFWMRGMQFPLDFLWIGENKILDITTNVPPPVGNEPPVQLTAKVPVDKILELNAGTVSRLRIQIGDEITFVTN</sequence>
<comment type="caution">
    <text evidence="2">The sequence shown here is derived from an EMBL/GenBank/DDBJ whole genome shotgun (WGS) entry which is preliminary data.</text>
</comment>
<protein>
    <recommendedName>
        <fullName evidence="4">DUF192 domain-containing protein</fullName>
    </recommendedName>
</protein>
<gene>
    <name evidence="2" type="ORF">UY16_C0010G0016</name>
</gene>
<evidence type="ECO:0000313" key="3">
    <source>
        <dbReference type="Proteomes" id="UP000034739"/>
    </source>
</evidence>
<dbReference type="PANTHER" id="PTHR37953">
    <property type="entry name" value="UPF0127 PROTEIN MJ1496"/>
    <property type="match status" value="1"/>
</dbReference>
<reference evidence="2 3" key="1">
    <citation type="journal article" date="2015" name="Nature">
        <title>rRNA introns, odd ribosomes, and small enigmatic genomes across a large radiation of phyla.</title>
        <authorList>
            <person name="Brown C.T."/>
            <person name="Hug L.A."/>
            <person name="Thomas B.C."/>
            <person name="Sharon I."/>
            <person name="Castelle C.J."/>
            <person name="Singh A."/>
            <person name="Wilkins M.J."/>
            <person name="Williams K.H."/>
            <person name="Banfield J.F."/>
        </authorList>
    </citation>
    <scope>NUCLEOTIDE SEQUENCE [LARGE SCALE GENOMIC DNA]</scope>
</reference>
<dbReference type="InterPro" id="IPR003795">
    <property type="entry name" value="DUF192"/>
</dbReference>
<accession>A0A0G1X1F1</accession>
<evidence type="ECO:0000256" key="1">
    <source>
        <dbReference type="SAM" id="MobiDB-lite"/>
    </source>
</evidence>
<evidence type="ECO:0000313" key="2">
    <source>
        <dbReference type="EMBL" id="KKU88260.1"/>
    </source>
</evidence>
<dbReference type="Pfam" id="PF02643">
    <property type="entry name" value="DUF192"/>
    <property type="match status" value="1"/>
</dbReference>
<evidence type="ECO:0008006" key="4">
    <source>
        <dbReference type="Google" id="ProtNLM"/>
    </source>
</evidence>
<dbReference type="InterPro" id="IPR038695">
    <property type="entry name" value="Saro_0823-like_sf"/>
</dbReference>